<evidence type="ECO:0000313" key="6">
    <source>
        <dbReference type="Proteomes" id="UP000240481"/>
    </source>
</evidence>
<feature type="domain" description="Choloylglycine hydrolase/NAAA C-terminal" evidence="4">
    <location>
        <begin position="29"/>
        <end position="226"/>
    </location>
</feature>
<dbReference type="GO" id="GO:0016787">
    <property type="term" value="F:hydrolase activity"/>
    <property type="evidence" value="ECO:0007669"/>
    <property type="project" value="UniProtKB-KW"/>
</dbReference>
<keyword evidence="3" id="KW-0732">Signal</keyword>
<feature type="signal peptide" evidence="3">
    <location>
        <begin position="1"/>
        <end position="28"/>
    </location>
</feature>
<reference evidence="5 6" key="1">
    <citation type="submission" date="2018-01" db="EMBL/GenBank/DDBJ databases">
        <title>Whole genome sequencing of Histamine producing bacteria.</title>
        <authorList>
            <person name="Butler K."/>
        </authorList>
    </citation>
    <scope>NUCLEOTIDE SEQUENCE [LARGE SCALE GENOMIC DNA]</scope>
    <source>
        <strain evidence="5 6">DSM 24669</strain>
    </source>
</reference>
<dbReference type="Gene3D" id="3.60.60.10">
    <property type="entry name" value="Penicillin V Acylase, Chain A"/>
    <property type="match status" value="1"/>
</dbReference>
<keyword evidence="2 5" id="KW-0378">Hydrolase</keyword>
<evidence type="ECO:0000256" key="2">
    <source>
        <dbReference type="ARBA" id="ARBA00022801"/>
    </source>
</evidence>
<dbReference type="InterPro" id="IPR052193">
    <property type="entry name" value="Peptidase_C59"/>
</dbReference>
<evidence type="ECO:0000259" key="4">
    <source>
        <dbReference type="Pfam" id="PF02275"/>
    </source>
</evidence>
<gene>
    <name evidence="5" type="ORF">C9I94_07105</name>
</gene>
<comment type="caution">
    <text evidence="5">The sequence shown here is derived from an EMBL/GenBank/DDBJ whole genome shotgun (WGS) entry which is preliminary data.</text>
</comment>
<dbReference type="Pfam" id="PF02275">
    <property type="entry name" value="CBAH"/>
    <property type="match status" value="1"/>
</dbReference>
<dbReference type="EMBL" id="PYLZ01000003">
    <property type="protein sequence ID" value="PSW25413.1"/>
    <property type="molecule type" value="Genomic_DNA"/>
</dbReference>
<dbReference type="SUPFAM" id="SSF56235">
    <property type="entry name" value="N-terminal nucleophile aminohydrolases (Ntn hydrolases)"/>
    <property type="match status" value="1"/>
</dbReference>
<evidence type="ECO:0000256" key="1">
    <source>
        <dbReference type="ARBA" id="ARBA00006625"/>
    </source>
</evidence>
<dbReference type="Proteomes" id="UP000240481">
    <property type="component" value="Unassembled WGS sequence"/>
</dbReference>
<dbReference type="OrthoDB" id="1265391at2"/>
<dbReference type="AlphaFoldDB" id="A0A0J8VET6"/>
<proteinExistence type="inferred from homology"/>
<comment type="similarity">
    <text evidence="1">Belongs to the peptidase C59 family.</text>
</comment>
<dbReference type="InterPro" id="IPR029132">
    <property type="entry name" value="CBAH/NAAA_C"/>
</dbReference>
<name>A0A0J8VET6_9GAMM</name>
<feature type="chain" id="PRO_5030009168" evidence="3">
    <location>
        <begin position="29"/>
        <end position="358"/>
    </location>
</feature>
<dbReference type="InterPro" id="IPR029055">
    <property type="entry name" value="Ntn_hydrolases_N"/>
</dbReference>
<dbReference type="PANTHER" id="PTHR35527:SF2">
    <property type="entry name" value="HYDROLASE"/>
    <property type="match status" value="1"/>
</dbReference>
<dbReference type="RefSeq" id="WP_048897466.1">
    <property type="nucleotide sequence ID" value="NZ_AP024853.1"/>
</dbReference>
<accession>A0A0J8VET6</accession>
<evidence type="ECO:0000256" key="3">
    <source>
        <dbReference type="SAM" id="SignalP"/>
    </source>
</evidence>
<organism evidence="5 6">
    <name type="scientific">Photobacterium swingsii</name>
    <dbReference type="NCBI Taxonomy" id="680026"/>
    <lineage>
        <taxon>Bacteria</taxon>
        <taxon>Pseudomonadati</taxon>
        <taxon>Pseudomonadota</taxon>
        <taxon>Gammaproteobacteria</taxon>
        <taxon>Vibrionales</taxon>
        <taxon>Vibrionaceae</taxon>
        <taxon>Photobacterium</taxon>
    </lineage>
</organism>
<dbReference type="PANTHER" id="PTHR35527">
    <property type="entry name" value="CHOLOYLGLYCINE HYDROLASE"/>
    <property type="match status" value="1"/>
</dbReference>
<evidence type="ECO:0000313" key="5">
    <source>
        <dbReference type="EMBL" id="PSW25413.1"/>
    </source>
</evidence>
<keyword evidence="6" id="KW-1185">Reference proteome</keyword>
<sequence length="358" mass="39751">MKNFKLNKFATIFIAATAFATVTSTAHACSRITLDTPHGVSTVRSLDWGDQLGNVTQVNPVGIERMSAETPSYEKTMQWETKYHSVAQREYDVFHGVTSDAINEKGLAASLLYMYDSQQFIKDYKDSGAPAVSFLNVIDYLVENYASVDEVAAAFNDNAFQIAWADGLHGTQHGLHISVQDKAGNIALFQLNKGGKMVMHRGDVKSDLRVMANAPLQQEHRAYVEKVDLTDLAAKDIPSSISSLDRNLRGLFNTSHITLEEGKSWAQTRGKLLSTFNAGNLVPQDLIDPVNGETYASWTQFVYNHDNGDFLFTNYDTREQIGYNFNDTLAFTETMCADTVKQASEGLNTVMFSKCKSM</sequence>
<dbReference type="STRING" id="680026.AB733_03190"/>
<protein>
    <submittedName>
        <fullName evidence="5">Linear amide C-N hydrolase</fullName>
    </submittedName>
</protein>